<keyword evidence="3" id="KW-1185">Reference proteome</keyword>
<keyword evidence="1" id="KW-0175">Coiled coil</keyword>
<evidence type="ECO:0000256" key="1">
    <source>
        <dbReference type="SAM" id="Coils"/>
    </source>
</evidence>
<reference evidence="2" key="1">
    <citation type="submission" date="2022-06" db="EMBL/GenBank/DDBJ databases">
        <title>Aquibacillus sp. a new bacterium isolated from soil saline samples.</title>
        <authorList>
            <person name="Galisteo C."/>
            <person name="De La Haba R."/>
            <person name="Sanchez-Porro C."/>
            <person name="Ventosa A."/>
        </authorList>
    </citation>
    <scope>NUCLEOTIDE SEQUENCE</scope>
    <source>
        <strain evidence="2">3ASR75-54</strain>
    </source>
</reference>
<accession>A0A9X3WDB8</accession>
<proteinExistence type="predicted"/>
<dbReference type="Proteomes" id="UP001145069">
    <property type="component" value="Unassembled WGS sequence"/>
</dbReference>
<comment type="caution">
    <text evidence="2">The sequence shown here is derived from an EMBL/GenBank/DDBJ whole genome shotgun (WGS) entry which is preliminary data.</text>
</comment>
<dbReference type="EMBL" id="JAMQKC010000001">
    <property type="protein sequence ID" value="MDC3415339.1"/>
    <property type="molecule type" value="Genomic_DNA"/>
</dbReference>
<evidence type="ECO:0000313" key="2">
    <source>
        <dbReference type="EMBL" id="MDC3415339.1"/>
    </source>
</evidence>
<dbReference type="RefSeq" id="WP_272444307.1">
    <property type="nucleotide sequence ID" value="NZ_JAMQKC010000001.1"/>
</dbReference>
<organism evidence="2 3">
    <name type="scientific">Aquibacillus salsiterrae</name>
    <dbReference type="NCBI Taxonomy" id="2950439"/>
    <lineage>
        <taxon>Bacteria</taxon>
        <taxon>Bacillati</taxon>
        <taxon>Bacillota</taxon>
        <taxon>Bacilli</taxon>
        <taxon>Bacillales</taxon>
        <taxon>Bacillaceae</taxon>
        <taxon>Aquibacillus</taxon>
    </lineage>
</organism>
<evidence type="ECO:0000313" key="3">
    <source>
        <dbReference type="Proteomes" id="UP001145069"/>
    </source>
</evidence>
<gene>
    <name evidence="2" type="ORF">NC799_00225</name>
</gene>
<sequence length="107" mass="12649">MLTSKHEQNTNHTVSKKEFERAYVELADRIRLIDQRLSTKADEVVLTMALAHRQEIEALQDEIVELHQELKKVKIQTSRNEKTQVTSFVQSNNPLLNWFKKMQFARK</sequence>
<dbReference type="AlphaFoldDB" id="A0A9X3WDB8"/>
<name>A0A9X3WDB8_9BACI</name>
<feature type="coiled-coil region" evidence="1">
    <location>
        <begin position="49"/>
        <end position="76"/>
    </location>
</feature>
<protein>
    <submittedName>
        <fullName evidence="2">Uncharacterized protein</fullName>
    </submittedName>
</protein>